<dbReference type="AlphaFoldDB" id="A0A6N7EF31"/>
<proteinExistence type="inferred from homology"/>
<dbReference type="OrthoDB" id="517007at2"/>
<dbReference type="GO" id="GO:0048038">
    <property type="term" value="F:quinone binding"/>
    <property type="evidence" value="ECO:0007669"/>
    <property type="project" value="TreeGrafter"/>
</dbReference>
<evidence type="ECO:0000259" key="4">
    <source>
        <dbReference type="SMART" id="SM00822"/>
    </source>
</evidence>
<dbReference type="SMART" id="SM00822">
    <property type="entry name" value="PKS_KR"/>
    <property type="match status" value="1"/>
</dbReference>
<dbReference type="InterPro" id="IPR036291">
    <property type="entry name" value="NAD(P)-bd_dom_sf"/>
</dbReference>
<dbReference type="PANTHER" id="PTHR42760">
    <property type="entry name" value="SHORT-CHAIN DEHYDROGENASES/REDUCTASES FAMILY MEMBER"/>
    <property type="match status" value="1"/>
</dbReference>
<dbReference type="InterPro" id="IPR002347">
    <property type="entry name" value="SDR_fam"/>
</dbReference>
<evidence type="ECO:0000313" key="5">
    <source>
        <dbReference type="EMBL" id="MPV35558.1"/>
    </source>
</evidence>
<evidence type="ECO:0000313" key="6">
    <source>
        <dbReference type="Proteomes" id="UP000437709"/>
    </source>
</evidence>
<evidence type="ECO:0000256" key="1">
    <source>
        <dbReference type="ARBA" id="ARBA00006484"/>
    </source>
</evidence>
<keyword evidence="3" id="KW-1133">Transmembrane helix</keyword>
<name>A0A6N7EF31_9MICO</name>
<dbReference type="GO" id="GO:0016616">
    <property type="term" value="F:oxidoreductase activity, acting on the CH-OH group of donors, NAD or NADP as acceptor"/>
    <property type="evidence" value="ECO:0007669"/>
    <property type="project" value="TreeGrafter"/>
</dbReference>
<dbReference type="InterPro" id="IPR020904">
    <property type="entry name" value="Sc_DH/Rdtase_CS"/>
</dbReference>
<dbReference type="PRINTS" id="PR00081">
    <property type="entry name" value="GDHRDH"/>
</dbReference>
<evidence type="ECO:0000256" key="3">
    <source>
        <dbReference type="SAM" id="Phobius"/>
    </source>
</evidence>
<feature type="domain" description="Ketoreductase" evidence="4">
    <location>
        <begin position="42"/>
        <end position="212"/>
    </location>
</feature>
<protein>
    <submittedName>
        <fullName evidence="5">SDR family oxidoreductase</fullName>
    </submittedName>
</protein>
<feature type="transmembrane region" description="Helical" evidence="3">
    <location>
        <begin position="163"/>
        <end position="183"/>
    </location>
</feature>
<keyword evidence="2" id="KW-0560">Oxidoreductase</keyword>
<keyword evidence="3" id="KW-0472">Membrane</keyword>
<dbReference type="CDD" id="cd05233">
    <property type="entry name" value="SDR_c"/>
    <property type="match status" value="1"/>
</dbReference>
<keyword evidence="6" id="KW-1185">Reference proteome</keyword>
<dbReference type="GO" id="GO:0006633">
    <property type="term" value="P:fatty acid biosynthetic process"/>
    <property type="evidence" value="ECO:0007669"/>
    <property type="project" value="TreeGrafter"/>
</dbReference>
<dbReference type="Gene3D" id="3.40.50.720">
    <property type="entry name" value="NAD(P)-binding Rossmann-like Domain"/>
    <property type="match status" value="1"/>
</dbReference>
<dbReference type="PANTHER" id="PTHR42760:SF133">
    <property type="entry name" value="3-OXOACYL-[ACYL-CARRIER-PROTEIN] REDUCTASE"/>
    <property type="match status" value="1"/>
</dbReference>
<sequence>MWLSPARTGDVLEARTGAEELPVTTTSERAAVVAAESRFTEQNIVVVGGASGIGGEVASALAQAGATVDVLDRVERPQEEKITTSVVDVRDRDAVAAALAAVVERRTSVDGVVYAAGVLDGYATLEEISPELMDVVLDVNCVGAVNVLQQVVPTMKTAGYGRIVLFGSIAGIVAGAGGIAYTMSKHAVAGLVKHLAVELGPYGITTNSVAPGSIQGTKIRTSITAITSPGSVATDRGLGVMSAEDAAKTYPVGRLGTIDAVVPTVLHLLDRSSWFINGAEVAIDGGFTSK</sequence>
<keyword evidence="3" id="KW-0812">Transmembrane</keyword>
<dbReference type="Proteomes" id="UP000437709">
    <property type="component" value="Unassembled WGS sequence"/>
</dbReference>
<dbReference type="InterPro" id="IPR057326">
    <property type="entry name" value="KR_dom"/>
</dbReference>
<evidence type="ECO:0000256" key="2">
    <source>
        <dbReference type="ARBA" id="ARBA00023002"/>
    </source>
</evidence>
<dbReference type="EMBL" id="WHPC01000001">
    <property type="protein sequence ID" value="MPV35558.1"/>
    <property type="molecule type" value="Genomic_DNA"/>
</dbReference>
<comment type="similarity">
    <text evidence="1">Belongs to the short-chain dehydrogenases/reductases (SDR) family.</text>
</comment>
<gene>
    <name evidence="5" type="ORF">GB881_00595</name>
</gene>
<dbReference type="SUPFAM" id="SSF51735">
    <property type="entry name" value="NAD(P)-binding Rossmann-fold domains"/>
    <property type="match status" value="1"/>
</dbReference>
<reference evidence="5 6" key="1">
    <citation type="submission" date="2019-10" db="EMBL/GenBank/DDBJ databases">
        <title>Georgenia wutianyii sp. nov. and Georgenia yuyongxinii sp. nov. isolated from plateau pika (Ochotona curzoniae) in the Qinghai-Tibet plateau of China.</title>
        <authorList>
            <person name="Tian Z."/>
        </authorList>
    </citation>
    <scope>NUCLEOTIDE SEQUENCE [LARGE SCALE GENOMIC DNA]</scope>
    <source>
        <strain evidence="5 6">JCM 19765</strain>
    </source>
</reference>
<comment type="caution">
    <text evidence="5">The sequence shown here is derived from an EMBL/GenBank/DDBJ whole genome shotgun (WGS) entry which is preliminary data.</text>
</comment>
<dbReference type="PROSITE" id="PS00061">
    <property type="entry name" value="ADH_SHORT"/>
    <property type="match status" value="1"/>
</dbReference>
<accession>A0A6N7EF31</accession>
<dbReference type="Pfam" id="PF00106">
    <property type="entry name" value="adh_short"/>
    <property type="match status" value="1"/>
</dbReference>
<organism evidence="5 6">
    <name type="scientific">Georgenia subflava</name>
    <dbReference type="NCBI Taxonomy" id="1622177"/>
    <lineage>
        <taxon>Bacteria</taxon>
        <taxon>Bacillati</taxon>
        <taxon>Actinomycetota</taxon>
        <taxon>Actinomycetes</taxon>
        <taxon>Micrococcales</taxon>
        <taxon>Bogoriellaceae</taxon>
        <taxon>Georgenia</taxon>
    </lineage>
</organism>